<evidence type="ECO:0000313" key="2">
    <source>
        <dbReference type="EMBL" id="OWZ10541.1"/>
    </source>
</evidence>
<name>A0A225VYF3_9STRA</name>
<comment type="caution">
    <text evidence="2">The sequence shown here is derived from an EMBL/GenBank/DDBJ whole genome shotgun (WGS) entry which is preliminary data.</text>
</comment>
<protein>
    <submittedName>
        <fullName evidence="2">Polyprotein</fullName>
    </submittedName>
</protein>
<keyword evidence="3" id="KW-1185">Reference proteome</keyword>
<dbReference type="PANTHER" id="PTHR11439">
    <property type="entry name" value="GAG-POL-RELATED RETROTRANSPOSON"/>
    <property type="match status" value="1"/>
</dbReference>
<dbReference type="STRING" id="4795.A0A225VYF3"/>
<sequence length="206" mass="23052">MSFTRTDSDFGLYVLRENGEVKLLLTVYVDDLLLMSPRALCTEIAASHRGTFELTTMGTVKYLLGVEIMINQTNRQKPETVCTGGVVLGMLKRFHMENCNGCATPEATTPSKADVPATTNYLPYRELVGALQYLVMASRPDIGHATRHLGKYLSTHDHMHYAQAKRVLRYLKSKCDFGLVMAVKLRTDVQICSYSDADYANDSVDR</sequence>
<gene>
    <name evidence="2" type="ORF">PHMEG_00016603</name>
</gene>
<reference evidence="3" key="1">
    <citation type="submission" date="2017-03" db="EMBL/GenBank/DDBJ databases">
        <title>Phytopthora megakarya and P. palmivora, two closely related causual agents of cacao black pod achieved similar genome size and gene model numbers by different mechanisms.</title>
        <authorList>
            <person name="Ali S."/>
            <person name="Shao J."/>
            <person name="Larry D.J."/>
            <person name="Kronmiller B."/>
            <person name="Shen D."/>
            <person name="Strem M.D."/>
            <person name="Melnick R.L."/>
            <person name="Guiltinan M.J."/>
            <person name="Tyler B.M."/>
            <person name="Meinhardt L.W."/>
            <person name="Bailey B.A."/>
        </authorList>
    </citation>
    <scope>NUCLEOTIDE SEQUENCE [LARGE SCALE GENOMIC DNA]</scope>
    <source>
        <strain evidence="3">zdho120</strain>
    </source>
</reference>
<evidence type="ECO:0000313" key="3">
    <source>
        <dbReference type="Proteomes" id="UP000198211"/>
    </source>
</evidence>
<dbReference type="OrthoDB" id="107701at2759"/>
<proteinExistence type="predicted"/>
<dbReference type="InterPro" id="IPR013103">
    <property type="entry name" value="RVT_2"/>
</dbReference>
<accession>A0A225VYF3</accession>
<evidence type="ECO:0000259" key="1">
    <source>
        <dbReference type="Pfam" id="PF07727"/>
    </source>
</evidence>
<dbReference type="Proteomes" id="UP000198211">
    <property type="component" value="Unassembled WGS sequence"/>
</dbReference>
<dbReference type="AlphaFoldDB" id="A0A225VYF3"/>
<organism evidence="2 3">
    <name type="scientific">Phytophthora megakarya</name>
    <dbReference type="NCBI Taxonomy" id="4795"/>
    <lineage>
        <taxon>Eukaryota</taxon>
        <taxon>Sar</taxon>
        <taxon>Stramenopiles</taxon>
        <taxon>Oomycota</taxon>
        <taxon>Peronosporomycetes</taxon>
        <taxon>Peronosporales</taxon>
        <taxon>Peronosporaceae</taxon>
        <taxon>Phytophthora</taxon>
    </lineage>
</organism>
<dbReference type="Pfam" id="PF07727">
    <property type="entry name" value="RVT_2"/>
    <property type="match status" value="1"/>
</dbReference>
<feature type="domain" description="Reverse transcriptase Ty1/copia-type" evidence="1">
    <location>
        <begin position="2"/>
        <end position="105"/>
    </location>
</feature>
<dbReference type="EMBL" id="NBNE01002414">
    <property type="protein sequence ID" value="OWZ10541.1"/>
    <property type="molecule type" value="Genomic_DNA"/>
</dbReference>
<dbReference type="PANTHER" id="PTHR11439:SF483">
    <property type="entry name" value="PEPTIDE SYNTHASE GLIP-LIKE, PUTATIVE (AFU_ORTHOLOGUE AFUA_3G12920)-RELATED"/>
    <property type="match status" value="1"/>
</dbReference>